<proteinExistence type="predicted"/>
<evidence type="ECO:0000256" key="1">
    <source>
        <dbReference type="SAM" id="MobiDB-lite"/>
    </source>
</evidence>
<protein>
    <submittedName>
        <fullName evidence="2">Uncharacterized protein</fullName>
    </submittedName>
</protein>
<comment type="caution">
    <text evidence="2">The sequence shown here is derived from an EMBL/GenBank/DDBJ whole genome shotgun (WGS) entry which is preliminary data.</text>
</comment>
<accession>A0A644SZA8</accession>
<sequence length="94" mass="10209">MRNLDCEGERLSLIDRERGNQRKARPAARSETTCPTEPARQVMPAPMTANMPAVSIGSRENAAKISDRLRQKPPRTACPGVLACAALKGLPEIL</sequence>
<evidence type="ECO:0000313" key="2">
    <source>
        <dbReference type="EMBL" id="MPL59965.1"/>
    </source>
</evidence>
<gene>
    <name evidence="2" type="ORF">SDC9_05521</name>
</gene>
<name>A0A644SZA8_9ZZZZ</name>
<feature type="compositionally biased region" description="Basic and acidic residues" evidence="1">
    <location>
        <begin position="1"/>
        <end position="20"/>
    </location>
</feature>
<feature type="region of interest" description="Disordered" evidence="1">
    <location>
        <begin position="1"/>
        <end position="40"/>
    </location>
</feature>
<reference evidence="2" key="1">
    <citation type="submission" date="2019-08" db="EMBL/GenBank/DDBJ databases">
        <authorList>
            <person name="Kucharzyk K."/>
            <person name="Murdoch R.W."/>
            <person name="Higgins S."/>
            <person name="Loffler F."/>
        </authorList>
    </citation>
    <scope>NUCLEOTIDE SEQUENCE</scope>
</reference>
<organism evidence="2">
    <name type="scientific">bioreactor metagenome</name>
    <dbReference type="NCBI Taxonomy" id="1076179"/>
    <lineage>
        <taxon>unclassified sequences</taxon>
        <taxon>metagenomes</taxon>
        <taxon>ecological metagenomes</taxon>
    </lineage>
</organism>
<dbReference type="EMBL" id="VSSQ01000011">
    <property type="protein sequence ID" value="MPL59965.1"/>
    <property type="molecule type" value="Genomic_DNA"/>
</dbReference>
<dbReference type="AlphaFoldDB" id="A0A644SZA8"/>